<dbReference type="AlphaFoldDB" id="A0A177KMN4"/>
<organism evidence="3 4">
    <name type="scientific">Domibacillus aminovorans</name>
    <dbReference type="NCBI Taxonomy" id="29332"/>
    <lineage>
        <taxon>Bacteria</taxon>
        <taxon>Bacillati</taxon>
        <taxon>Bacillota</taxon>
        <taxon>Bacilli</taxon>
        <taxon>Bacillales</taxon>
        <taxon>Bacillaceae</taxon>
        <taxon>Domibacillus</taxon>
    </lineage>
</organism>
<feature type="compositionally biased region" description="Basic and acidic residues" evidence="1">
    <location>
        <begin position="108"/>
        <end position="120"/>
    </location>
</feature>
<reference evidence="3 4" key="1">
    <citation type="submission" date="2016-01" db="EMBL/GenBank/DDBJ databases">
        <title>Investigation of taxonomic status of Bacillus aminovorans.</title>
        <authorList>
            <person name="Verma A."/>
            <person name="Pal Y."/>
            <person name="Krishnamurthi S."/>
        </authorList>
    </citation>
    <scope>NUCLEOTIDE SEQUENCE [LARGE SCALE GENOMIC DNA]</scope>
    <source>
        <strain evidence="3 4">DSM 4337</strain>
    </source>
</reference>
<protein>
    <submittedName>
        <fullName evidence="3">General stress protein</fullName>
    </submittedName>
</protein>
<sequence length="128" mass="14303">MYTVKVVNDHTEAASAVTQFMQDGFVKDDIYVFAHDKDESEHLTDVTNTSNVGFKEQGLYESIGNVFKSREDELRSKLRGLGMDEPEAAEYEEQLDRGLLLVVATSEAGDKSHDKVRSANDRSNNSVL</sequence>
<accession>A0A177KMN4</accession>
<feature type="domain" description="General stress protein 17M-like" evidence="2">
    <location>
        <begin position="3"/>
        <end position="98"/>
    </location>
</feature>
<feature type="region of interest" description="Disordered" evidence="1">
    <location>
        <begin position="108"/>
        <end position="128"/>
    </location>
</feature>
<dbReference type="Proteomes" id="UP000077271">
    <property type="component" value="Unassembled WGS sequence"/>
</dbReference>
<name>A0A177KMN4_9BACI</name>
<dbReference type="RefSeq" id="WP_063975098.1">
    <property type="nucleotide sequence ID" value="NZ_LQWZ01000033.1"/>
</dbReference>
<gene>
    <name evidence="3" type="ORF">AWH48_07235</name>
</gene>
<evidence type="ECO:0000313" key="3">
    <source>
        <dbReference type="EMBL" id="OAH54387.1"/>
    </source>
</evidence>
<dbReference type="Pfam" id="PF11181">
    <property type="entry name" value="YflT"/>
    <property type="match status" value="1"/>
</dbReference>
<evidence type="ECO:0000259" key="2">
    <source>
        <dbReference type="Pfam" id="PF11181"/>
    </source>
</evidence>
<evidence type="ECO:0000313" key="4">
    <source>
        <dbReference type="Proteomes" id="UP000077271"/>
    </source>
</evidence>
<comment type="caution">
    <text evidence="3">The sequence shown here is derived from an EMBL/GenBank/DDBJ whole genome shotgun (WGS) entry which is preliminary data.</text>
</comment>
<evidence type="ECO:0000256" key="1">
    <source>
        <dbReference type="SAM" id="MobiDB-lite"/>
    </source>
</evidence>
<dbReference type="InterPro" id="IPR025889">
    <property type="entry name" value="GSP17M-like_dom"/>
</dbReference>
<dbReference type="OrthoDB" id="2353304at2"/>
<dbReference type="EMBL" id="LQWZ01000033">
    <property type="protein sequence ID" value="OAH54387.1"/>
    <property type="molecule type" value="Genomic_DNA"/>
</dbReference>
<proteinExistence type="predicted"/>